<dbReference type="AlphaFoldDB" id="A0AAN9R3A7"/>
<sequence length="111" mass="12919">MLLRSTSMMIVWCTELTFSTDVGQKNKDVHLLWSFEVFIYPPLSSYCIEKLEFFVGLDKAIVKNRVIMFLRSSFLCNLINLSYSFICFTHLFILVLIKNILDQVDVNSPVL</sequence>
<reference evidence="3 4" key="1">
    <citation type="submission" date="2024-01" db="EMBL/GenBank/DDBJ databases">
        <title>The genomes of 5 underutilized Papilionoideae crops provide insights into root nodulation and disease resistanc.</title>
        <authorList>
            <person name="Jiang F."/>
        </authorList>
    </citation>
    <scope>NUCLEOTIDE SEQUENCE [LARGE SCALE GENOMIC DNA]</scope>
    <source>
        <strain evidence="3">LVBAO_FW01</strain>
        <tissue evidence="3">Leaves</tissue>
    </source>
</reference>
<feature type="transmembrane region" description="Helical" evidence="1">
    <location>
        <begin position="74"/>
        <end position="97"/>
    </location>
</feature>
<gene>
    <name evidence="3" type="ORF">VNO77_02749</name>
</gene>
<feature type="chain" id="PRO_5042994549" evidence="2">
    <location>
        <begin position="20"/>
        <end position="111"/>
    </location>
</feature>
<organism evidence="3 4">
    <name type="scientific">Canavalia gladiata</name>
    <name type="common">Sword bean</name>
    <name type="synonym">Dolichos gladiatus</name>
    <dbReference type="NCBI Taxonomy" id="3824"/>
    <lineage>
        <taxon>Eukaryota</taxon>
        <taxon>Viridiplantae</taxon>
        <taxon>Streptophyta</taxon>
        <taxon>Embryophyta</taxon>
        <taxon>Tracheophyta</taxon>
        <taxon>Spermatophyta</taxon>
        <taxon>Magnoliopsida</taxon>
        <taxon>eudicotyledons</taxon>
        <taxon>Gunneridae</taxon>
        <taxon>Pentapetalae</taxon>
        <taxon>rosids</taxon>
        <taxon>fabids</taxon>
        <taxon>Fabales</taxon>
        <taxon>Fabaceae</taxon>
        <taxon>Papilionoideae</taxon>
        <taxon>50 kb inversion clade</taxon>
        <taxon>NPAAA clade</taxon>
        <taxon>indigoferoid/millettioid clade</taxon>
        <taxon>Phaseoleae</taxon>
        <taxon>Canavalia</taxon>
    </lineage>
</organism>
<proteinExistence type="predicted"/>
<comment type="caution">
    <text evidence="3">The sequence shown here is derived from an EMBL/GenBank/DDBJ whole genome shotgun (WGS) entry which is preliminary data.</text>
</comment>
<dbReference type="Proteomes" id="UP001367508">
    <property type="component" value="Unassembled WGS sequence"/>
</dbReference>
<dbReference type="EMBL" id="JAYMYQ010000001">
    <property type="protein sequence ID" value="KAK7360740.1"/>
    <property type="molecule type" value="Genomic_DNA"/>
</dbReference>
<keyword evidence="1" id="KW-1133">Transmembrane helix</keyword>
<keyword evidence="2" id="KW-0732">Signal</keyword>
<evidence type="ECO:0000313" key="3">
    <source>
        <dbReference type="EMBL" id="KAK7360740.1"/>
    </source>
</evidence>
<accession>A0AAN9R3A7</accession>
<keyword evidence="1" id="KW-0472">Membrane</keyword>
<evidence type="ECO:0000256" key="1">
    <source>
        <dbReference type="SAM" id="Phobius"/>
    </source>
</evidence>
<name>A0AAN9R3A7_CANGL</name>
<feature type="signal peptide" evidence="2">
    <location>
        <begin position="1"/>
        <end position="19"/>
    </location>
</feature>
<keyword evidence="4" id="KW-1185">Reference proteome</keyword>
<evidence type="ECO:0000256" key="2">
    <source>
        <dbReference type="SAM" id="SignalP"/>
    </source>
</evidence>
<evidence type="ECO:0000313" key="4">
    <source>
        <dbReference type="Proteomes" id="UP001367508"/>
    </source>
</evidence>
<protein>
    <submittedName>
        <fullName evidence="3">Uncharacterized protein</fullName>
    </submittedName>
</protein>
<keyword evidence="1" id="KW-0812">Transmembrane</keyword>